<keyword evidence="6" id="KW-0175">Coiled coil</keyword>
<keyword evidence="10" id="KW-1185">Reference proteome</keyword>
<keyword evidence="3" id="KW-0238">DNA-binding</keyword>
<evidence type="ECO:0000256" key="2">
    <source>
        <dbReference type="ARBA" id="ARBA00023015"/>
    </source>
</evidence>
<feature type="region of interest" description="Disordered" evidence="7">
    <location>
        <begin position="71"/>
        <end position="165"/>
    </location>
</feature>
<dbReference type="GO" id="GO:0000981">
    <property type="term" value="F:DNA-binding transcription factor activity, RNA polymerase II-specific"/>
    <property type="evidence" value="ECO:0007669"/>
    <property type="project" value="TreeGrafter"/>
</dbReference>
<feature type="domain" description="BHLH" evidence="8">
    <location>
        <begin position="154"/>
        <end position="207"/>
    </location>
</feature>
<dbReference type="Gene3D" id="4.10.280.10">
    <property type="entry name" value="Helix-loop-helix DNA-binding domain"/>
    <property type="match status" value="1"/>
</dbReference>
<protein>
    <recommendedName>
        <fullName evidence="8">BHLH domain-containing protein</fullName>
    </recommendedName>
</protein>
<comment type="subcellular location">
    <subcellularLocation>
        <location evidence="1">Nucleus</location>
    </subcellularLocation>
</comment>
<dbReference type="Proteomes" id="UP000215902">
    <property type="component" value="Unassembled WGS sequence"/>
</dbReference>
<feature type="compositionally biased region" description="Low complexity" evidence="7">
    <location>
        <begin position="287"/>
        <end position="302"/>
    </location>
</feature>
<dbReference type="GO" id="GO:0005634">
    <property type="term" value="C:nucleus"/>
    <property type="evidence" value="ECO:0007669"/>
    <property type="project" value="UniProtKB-SubCell"/>
</dbReference>
<accession>A0A267F4H2</accession>
<evidence type="ECO:0000256" key="5">
    <source>
        <dbReference type="ARBA" id="ARBA00023242"/>
    </source>
</evidence>
<evidence type="ECO:0000256" key="1">
    <source>
        <dbReference type="ARBA" id="ARBA00004123"/>
    </source>
</evidence>
<evidence type="ECO:0000256" key="6">
    <source>
        <dbReference type="SAM" id="Coils"/>
    </source>
</evidence>
<dbReference type="GO" id="GO:0000978">
    <property type="term" value="F:RNA polymerase II cis-regulatory region sequence-specific DNA binding"/>
    <property type="evidence" value="ECO:0007669"/>
    <property type="project" value="TreeGrafter"/>
</dbReference>
<keyword evidence="2" id="KW-0805">Transcription regulation</keyword>
<proteinExistence type="predicted"/>
<evidence type="ECO:0000313" key="10">
    <source>
        <dbReference type="Proteomes" id="UP000215902"/>
    </source>
</evidence>
<feature type="coiled-coil region" evidence="6">
    <location>
        <begin position="204"/>
        <end position="252"/>
    </location>
</feature>
<keyword evidence="5" id="KW-0539">Nucleus</keyword>
<dbReference type="Pfam" id="PF00010">
    <property type="entry name" value="HLH"/>
    <property type="match status" value="1"/>
</dbReference>
<dbReference type="PANTHER" id="PTHR11969">
    <property type="entry name" value="MAX DIMERIZATION, MAD"/>
    <property type="match status" value="1"/>
</dbReference>
<evidence type="ECO:0000256" key="4">
    <source>
        <dbReference type="ARBA" id="ARBA00023163"/>
    </source>
</evidence>
<dbReference type="STRING" id="282301.A0A267F4H2"/>
<dbReference type="SUPFAM" id="SSF47459">
    <property type="entry name" value="HLH, helix-loop-helix DNA-binding domain"/>
    <property type="match status" value="1"/>
</dbReference>
<feature type="region of interest" description="Disordered" evidence="7">
    <location>
        <begin position="287"/>
        <end position="314"/>
    </location>
</feature>
<feature type="compositionally biased region" description="Low complexity" evidence="7">
    <location>
        <begin position="73"/>
        <end position="85"/>
    </location>
</feature>
<organism evidence="9 10">
    <name type="scientific">Macrostomum lignano</name>
    <dbReference type="NCBI Taxonomy" id="282301"/>
    <lineage>
        <taxon>Eukaryota</taxon>
        <taxon>Metazoa</taxon>
        <taxon>Spiralia</taxon>
        <taxon>Lophotrochozoa</taxon>
        <taxon>Platyhelminthes</taxon>
        <taxon>Rhabditophora</taxon>
        <taxon>Macrostomorpha</taxon>
        <taxon>Macrostomida</taxon>
        <taxon>Macrostomidae</taxon>
        <taxon>Macrostomum</taxon>
    </lineage>
</organism>
<evidence type="ECO:0000256" key="3">
    <source>
        <dbReference type="ARBA" id="ARBA00023125"/>
    </source>
</evidence>
<name>A0A267F4H2_9PLAT</name>
<dbReference type="SMART" id="SM00353">
    <property type="entry name" value="HLH"/>
    <property type="match status" value="1"/>
</dbReference>
<sequence>MKIMRGNGNKASGYSSNGLVMLYEAAMLIEQQSSILQKPATSVPQSALASQQTRDIISDGLQHTVRAAPVVMSPSQQQQRHQPPSNGFRVPTGTAIRVPIGPGSRVRLEPAGTPASWSSTSGVAANSAAAAGLPSRPPQSLLQQQHRRTVQSVSSRSSHNELEKNRRAHLRQCLDSLRDQLPMCPGQANRLTMLNVLNRSHSYLKELQSLSSEQANQLSVAQRRQKELLVRRDQMRRNLRTLRRQLTAAKSAKKAAAAAAAAASAASNNSSDAWRCRNVSEISAASASSEEMELSAMDNSNSNGGGVGSGSSVGRAVVCDSPDSGYATPPSCGAATAAAAAAASTIMA</sequence>
<dbReference type="InterPro" id="IPR011598">
    <property type="entry name" value="bHLH_dom"/>
</dbReference>
<reference evidence="9 10" key="1">
    <citation type="submission" date="2017-06" db="EMBL/GenBank/DDBJ databases">
        <title>A platform for efficient transgenesis in Macrostomum lignano, a flatworm model organism for stem cell research.</title>
        <authorList>
            <person name="Berezikov E."/>
        </authorList>
    </citation>
    <scope>NUCLEOTIDE SEQUENCE [LARGE SCALE GENOMIC DNA]</scope>
    <source>
        <strain evidence="9">DV1</strain>
        <tissue evidence="9">Whole organism</tissue>
    </source>
</reference>
<dbReference type="AlphaFoldDB" id="A0A267F4H2"/>
<dbReference type="OrthoDB" id="5920083at2759"/>
<keyword evidence="4" id="KW-0804">Transcription</keyword>
<dbReference type="EMBL" id="NIVC01001442">
    <property type="protein sequence ID" value="PAA67922.1"/>
    <property type="molecule type" value="Genomic_DNA"/>
</dbReference>
<evidence type="ECO:0000313" key="9">
    <source>
        <dbReference type="EMBL" id="PAA67922.1"/>
    </source>
</evidence>
<dbReference type="PANTHER" id="PTHR11969:SF54">
    <property type="entry name" value="MAD-LIKE PROTEIN 1"/>
    <property type="match status" value="1"/>
</dbReference>
<dbReference type="GO" id="GO:0046983">
    <property type="term" value="F:protein dimerization activity"/>
    <property type="evidence" value="ECO:0007669"/>
    <property type="project" value="InterPro"/>
</dbReference>
<evidence type="ECO:0000256" key="7">
    <source>
        <dbReference type="SAM" id="MobiDB-lite"/>
    </source>
</evidence>
<evidence type="ECO:0000259" key="8">
    <source>
        <dbReference type="PROSITE" id="PS50888"/>
    </source>
</evidence>
<gene>
    <name evidence="9" type="ORF">BOX15_Mlig018465g2</name>
</gene>
<dbReference type="PROSITE" id="PS50888">
    <property type="entry name" value="BHLH"/>
    <property type="match status" value="1"/>
</dbReference>
<dbReference type="InterPro" id="IPR036638">
    <property type="entry name" value="HLH_DNA-bd_sf"/>
</dbReference>
<feature type="compositionally biased region" description="Low complexity" evidence="7">
    <location>
        <begin position="118"/>
        <end position="157"/>
    </location>
</feature>
<comment type="caution">
    <text evidence="9">The sequence shown here is derived from an EMBL/GenBank/DDBJ whole genome shotgun (WGS) entry which is preliminary data.</text>
</comment>